<feature type="region of interest" description="Disordered" evidence="1">
    <location>
        <begin position="217"/>
        <end position="269"/>
    </location>
</feature>
<feature type="compositionally biased region" description="Basic residues" evidence="1">
    <location>
        <begin position="88"/>
        <end position="104"/>
    </location>
</feature>
<reference evidence="2 3" key="1">
    <citation type="journal article" date="2019" name="Commun. Biol.">
        <title>The bagworm genome reveals a unique fibroin gene that provides high tensile strength.</title>
        <authorList>
            <person name="Kono N."/>
            <person name="Nakamura H."/>
            <person name="Ohtoshi R."/>
            <person name="Tomita M."/>
            <person name="Numata K."/>
            <person name="Arakawa K."/>
        </authorList>
    </citation>
    <scope>NUCLEOTIDE SEQUENCE [LARGE SCALE GENOMIC DNA]</scope>
</reference>
<proteinExistence type="predicted"/>
<dbReference type="Proteomes" id="UP000299102">
    <property type="component" value="Unassembled WGS sequence"/>
</dbReference>
<feature type="compositionally biased region" description="Basic and acidic residues" evidence="1">
    <location>
        <begin position="253"/>
        <end position="262"/>
    </location>
</feature>
<keyword evidence="3" id="KW-1185">Reference proteome</keyword>
<protein>
    <submittedName>
        <fullName evidence="2">Uncharacterized protein</fullName>
    </submittedName>
</protein>
<organism evidence="2 3">
    <name type="scientific">Eumeta variegata</name>
    <name type="common">Bagworm moth</name>
    <name type="synonym">Eumeta japonica</name>
    <dbReference type="NCBI Taxonomy" id="151549"/>
    <lineage>
        <taxon>Eukaryota</taxon>
        <taxon>Metazoa</taxon>
        <taxon>Ecdysozoa</taxon>
        <taxon>Arthropoda</taxon>
        <taxon>Hexapoda</taxon>
        <taxon>Insecta</taxon>
        <taxon>Pterygota</taxon>
        <taxon>Neoptera</taxon>
        <taxon>Endopterygota</taxon>
        <taxon>Lepidoptera</taxon>
        <taxon>Glossata</taxon>
        <taxon>Ditrysia</taxon>
        <taxon>Tineoidea</taxon>
        <taxon>Psychidae</taxon>
        <taxon>Oiketicinae</taxon>
        <taxon>Eumeta</taxon>
    </lineage>
</organism>
<evidence type="ECO:0000313" key="3">
    <source>
        <dbReference type="Proteomes" id="UP000299102"/>
    </source>
</evidence>
<comment type="caution">
    <text evidence="2">The sequence shown here is derived from an EMBL/GenBank/DDBJ whole genome shotgun (WGS) entry which is preliminary data.</text>
</comment>
<gene>
    <name evidence="2" type="ORF">EVAR_96163_1</name>
</gene>
<evidence type="ECO:0000313" key="2">
    <source>
        <dbReference type="EMBL" id="GBP38561.1"/>
    </source>
</evidence>
<sequence length="269" mass="30748">MLRAEAVSAVKHCNSKPPSPYSDIGHPLLWGVINAKKKFLYCKQDEEQNRKSRPGEDGIENGTMVLIRTKSVFGIGIRNGAEGSRRALISRHASKQRRPRRRSARDRAHGLCTQFAVFLESRTKKMKNLKRDYDLYYNLDFMCDPYSTTNPYPDLISIFKASPFLPNCEESQKKGYLFSYRIVLTGFGRGRKQITRQKRGNNDATHHLTCYARHVAVHRHRSPPRGERPAPAPAPSRETRHLPDANKYLLHVKPKEDADRPIGRARSGN</sequence>
<feature type="region of interest" description="Disordered" evidence="1">
    <location>
        <begin position="86"/>
        <end position="106"/>
    </location>
</feature>
<accession>A0A4C1VJ48</accession>
<dbReference type="AlphaFoldDB" id="A0A4C1VJ48"/>
<dbReference type="EMBL" id="BGZK01000351">
    <property type="protein sequence ID" value="GBP38561.1"/>
    <property type="molecule type" value="Genomic_DNA"/>
</dbReference>
<name>A0A4C1VJ48_EUMVA</name>
<evidence type="ECO:0000256" key="1">
    <source>
        <dbReference type="SAM" id="MobiDB-lite"/>
    </source>
</evidence>